<gene>
    <name evidence="1" type="ORF">ABIC55_001183</name>
</gene>
<dbReference type="RefSeq" id="WP_354312456.1">
    <property type="nucleotide sequence ID" value="NZ_JBEPME010000001.1"/>
</dbReference>
<comment type="caution">
    <text evidence="1">The sequence shown here is derived from an EMBL/GenBank/DDBJ whole genome shotgun (WGS) entry which is preliminary data.</text>
</comment>
<sequence length="666" mass="72024">MNFPAAAVSASQAAGAVPNRPLVLNEGQMVHGQIKQLFPGQMAEVQIGGQKVFAKLEIPMRAGDSYYFQVNAVKPELQLKIISGPLQATEGQARQLGGLMDAMQLPKTPEMQALLAFVMKNKIPMTRDSLLESETLLKGVPPAARNEALASLQKMIELKLPLTENIFRSLLGVETKEGLHSVLTSLRNALALDNTVTSQVKDAILSALEKMAKPFAQVTGGALLGQSILTLLDRSAPGEDRFATLQMLKSAGVLPERTSLANLPQVLASLISGEGVARPSNALTASQSVLAGPQDVPVTTMNRQAAIQPQAPLASTPIVQQVLTMLKQIGEAPPAQQKVPMENLKTLISSDPGTNAQQKTVLTAMIDRAVNAQPIAQSPTKFVQEFSQAYTRITAENAAVTPFQTSTLAEGHKEQLLTLLGQQGTEKLAVLLQTAERSDNPAIQKTVQAAEVAVASMIDGKALKDALQTVIRSFGLNYEAGLLGKEPDFGRLAEMLKPQLLALMHDPSVSAALRDAAETVVTRMNGQLLQSGENGVQHQLIMQVPLEFFGKRIDATLQWNGQMQKDGKIDADYARILFYLELDSINKTIIDMQVQNRVVMVTIFNADETLKSIGGGPLQERLKVGLESTGYKLSGVFFKNFIEEEKNVQKQKKTMKIDGQGVDFRI</sequence>
<proteinExistence type="predicted"/>
<keyword evidence="2" id="KW-1185">Reference proteome</keyword>
<evidence type="ECO:0000313" key="2">
    <source>
        <dbReference type="Proteomes" id="UP001549104"/>
    </source>
</evidence>
<accession>A0ABV2K4U1</accession>
<protein>
    <recommendedName>
        <fullName evidence="3">Flagellar hook-length control protein-like C-terminal domain-containing protein</fullName>
    </recommendedName>
</protein>
<evidence type="ECO:0000313" key="1">
    <source>
        <dbReference type="EMBL" id="MET3656099.1"/>
    </source>
</evidence>
<name>A0ABV2K4U1_SPOPS</name>
<evidence type="ECO:0008006" key="3">
    <source>
        <dbReference type="Google" id="ProtNLM"/>
    </source>
</evidence>
<reference evidence="1 2" key="1">
    <citation type="submission" date="2024-06" db="EMBL/GenBank/DDBJ databases">
        <title>Sorghum-associated microbial communities from plants grown in Nebraska, USA.</title>
        <authorList>
            <person name="Schachtman D."/>
        </authorList>
    </citation>
    <scope>NUCLEOTIDE SEQUENCE [LARGE SCALE GENOMIC DNA]</scope>
    <source>
        <strain evidence="1 2">1288</strain>
    </source>
</reference>
<dbReference type="EMBL" id="JBEPME010000001">
    <property type="protein sequence ID" value="MET3656099.1"/>
    <property type="molecule type" value="Genomic_DNA"/>
</dbReference>
<dbReference type="Proteomes" id="UP001549104">
    <property type="component" value="Unassembled WGS sequence"/>
</dbReference>
<organism evidence="1 2">
    <name type="scientific">Sporosarcina psychrophila</name>
    <name type="common">Bacillus psychrophilus</name>
    <dbReference type="NCBI Taxonomy" id="1476"/>
    <lineage>
        <taxon>Bacteria</taxon>
        <taxon>Bacillati</taxon>
        <taxon>Bacillota</taxon>
        <taxon>Bacilli</taxon>
        <taxon>Bacillales</taxon>
        <taxon>Caryophanaceae</taxon>
        <taxon>Sporosarcina</taxon>
    </lineage>
</organism>